<evidence type="ECO:0000256" key="1">
    <source>
        <dbReference type="ARBA" id="ARBA00004202"/>
    </source>
</evidence>
<reference evidence="7 8" key="1">
    <citation type="submission" date="2012-08" db="EMBL/GenBank/DDBJ databases">
        <title>Whole genome shotgun sequence of Austwickia chelonae NBRC 105200.</title>
        <authorList>
            <person name="Yoshida I."/>
            <person name="Hosoyama A."/>
            <person name="Tsuchikane K."/>
            <person name="Katsumata H."/>
            <person name="Ando Y."/>
            <person name="Ohji S."/>
            <person name="Hamada M."/>
            <person name="Tamura T."/>
            <person name="Yamazoe A."/>
            <person name="Yamazaki S."/>
            <person name="Fujita N."/>
        </authorList>
    </citation>
    <scope>NUCLEOTIDE SEQUENCE [LARGE SCALE GENOMIC DNA]</scope>
    <source>
        <strain evidence="7 8">NBRC 105200</strain>
    </source>
</reference>
<keyword evidence="3" id="KW-0547">Nucleotide-binding</keyword>
<comment type="subcellular location">
    <subcellularLocation>
        <location evidence="1">Cell membrane</location>
        <topology evidence="1">Peripheral membrane protein</topology>
    </subcellularLocation>
</comment>
<comment type="caution">
    <text evidence="7">The sequence shown here is derived from an EMBL/GenBank/DDBJ whole genome shotgun (WGS) entry which is preliminary data.</text>
</comment>
<evidence type="ECO:0000256" key="5">
    <source>
        <dbReference type="ARBA" id="ARBA00023251"/>
    </source>
</evidence>
<evidence type="ECO:0000256" key="2">
    <source>
        <dbReference type="ARBA" id="ARBA00022448"/>
    </source>
</evidence>
<dbReference type="PROSITE" id="PS50893">
    <property type="entry name" value="ABC_TRANSPORTER_2"/>
    <property type="match status" value="1"/>
</dbReference>
<dbReference type="SUPFAM" id="SSF52540">
    <property type="entry name" value="P-loop containing nucleoside triphosphate hydrolases"/>
    <property type="match status" value="1"/>
</dbReference>
<evidence type="ECO:0000313" key="8">
    <source>
        <dbReference type="Proteomes" id="UP000008495"/>
    </source>
</evidence>
<dbReference type="EMBL" id="BAGZ01000004">
    <property type="protein sequence ID" value="GAB76992.1"/>
    <property type="molecule type" value="Genomic_DNA"/>
</dbReference>
<dbReference type="SMART" id="SM00382">
    <property type="entry name" value="AAA"/>
    <property type="match status" value="1"/>
</dbReference>
<sequence>MSITVKNLEYSFPRTRKARKLSSGALVVHELAISQGSWIHLTGDNGSGKSTLIKLILGILRPDSGSILVLGQDAYRKRRKLMRDTGVVWGHRSTLWWDASTEDALRALNAMYRSSDAHALHLQQELVQRLGTQDFMSRPIRTLSLGQRQRVEILAALSHAPSRIFLDEPFVGLDKSGVESVKATLEELFADATVIIVDHEASVPTRCNRVDMSDLAIRSTGEGRLA</sequence>
<dbReference type="InterPro" id="IPR017871">
    <property type="entry name" value="ABC_transporter-like_CS"/>
</dbReference>
<dbReference type="PROSITE" id="PS00211">
    <property type="entry name" value="ABC_TRANSPORTER_1"/>
    <property type="match status" value="1"/>
</dbReference>
<dbReference type="eggNOG" id="COG4586">
    <property type="taxonomic scope" value="Bacteria"/>
</dbReference>
<evidence type="ECO:0000259" key="6">
    <source>
        <dbReference type="PROSITE" id="PS50893"/>
    </source>
</evidence>
<keyword evidence="5" id="KW-0046">Antibiotic resistance</keyword>
<dbReference type="RefSeq" id="WP_006501743.1">
    <property type="nucleotide sequence ID" value="NZ_BAGZ01000004.1"/>
</dbReference>
<dbReference type="GO" id="GO:0046677">
    <property type="term" value="P:response to antibiotic"/>
    <property type="evidence" value="ECO:0007669"/>
    <property type="project" value="UniProtKB-KW"/>
</dbReference>
<dbReference type="AlphaFoldDB" id="K6W5B2"/>
<protein>
    <submittedName>
        <fullName evidence="7">Putative ABC transporter ATP-binding protein</fullName>
    </submittedName>
</protein>
<evidence type="ECO:0000313" key="7">
    <source>
        <dbReference type="EMBL" id="GAB76992.1"/>
    </source>
</evidence>
<proteinExistence type="predicted"/>
<dbReference type="GO" id="GO:0005524">
    <property type="term" value="F:ATP binding"/>
    <property type="evidence" value="ECO:0007669"/>
    <property type="project" value="UniProtKB-KW"/>
</dbReference>
<accession>K6W5B2</accession>
<gene>
    <name evidence="7" type="ORF">AUCHE_04_00315</name>
</gene>
<name>K6W5B2_9MICO</name>
<dbReference type="OrthoDB" id="9804819at2"/>
<organism evidence="7 8">
    <name type="scientific">Austwickia chelonae NBRC 105200</name>
    <dbReference type="NCBI Taxonomy" id="1184607"/>
    <lineage>
        <taxon>Bacteria</taxon>
        <taxon>Bacillati</taxon>
        <taxon>Actinomycetota</taxon>
        <taxon>Actinomycetes</taxon>
        <taxon>Micrococcales</taxon>
        <taxon>Dermatophilaceae</taxon>
        <taxon>Austwickia</taxon>
    </lineage>
</organism>
<dbReference type="Pfam" id="PF00005">
    <property type="entry name" value="ABC_tran"/>
    <property type="match status" value="1"/>
</dbReference>
<feature type="domain" description="ABC transporter" evidence="6">
    <location>
        <begin position="3"/>
        <end position="225"/>
    </location>
</feature>
<keyword evidence="2" id="KW-0813">Transport</keyword>
<dbReference type="GO" id="GO:0005886">
    <property type="term" value="C:plasma membrane"/>
    <property type="evidence" value="ECO:0007669"/>
    <property type="project" value="UniProtKB-SubCell"/>
</dbReference>
<keyword evidence="4 7" id="KW-0067">ATP-binding</keyword>
<dbReference type="PANTHER" id="PTHR42711">
    <property type="entry name" value="ABC TRANSPORTER ATP-BINDING PROTEIN"/>
    <property type="match status" value="1"/>
</dbReference>
<dbReference type="GO" id="GO:0016887">
    <property type="term" value="F:ATP hydrolysis activity"/>
    <property type="evidence" value="ECO:0007669"/>
    <property type="project" value="InterPro"/>
</dbReference>
<dbReference type="InterPro" id="IPR050763">
    <property type="entry name" value="ABC_transporter_ATP-binding"/>
</dbReference>
<keyword evidence="8" id="KW-1185">Reference proteome</keyword>
<dbReference type="InterPro" id="IPR003593">
    <property type="entry name" value="AAA+_ATPase"/>
</dbReference>
<evidence type="ECO:0000256" key="3">
    <source>
        <dbReference type="ARBA" id="ARBA00022741"/>
    </source>
</evidence>
<dbReference type="InterPro" id="IPR027417">
    <property type="entry name" value="P-loop_NTPase"/>
</dbReference>
<evidence type="ECO:0000256" key="4">
    <source>
        <dbReference type="ARBA" id="ARBA00022840"/>
    </source>
</evidence>
<dbReference type="Proteomes" id="UP000008495">
    <property type="component" value="Unassembled WGS sequence"/>
</dbReference>
<dbReference type="Gene3D" id="3.40.50.300">
    <property type="entry name" value="P-loop containing nucleotide triphosphate hydrolases"/>
    <property type="match status" value="1"/>
</dbReference>
<dbReference type="PANTHER" id="PTHR42711:SF1">
    <property type="entry name" value="ABC-TRANSPORT PROTEIN, ATP-BINDING COMPONENT"/>
    <property type="match status" value="1"/>
</dbReference>
<dbReference type="InterPro" id="IPR003439">
    <property type="entry name" value="ABC_transporter-like_ATP-bd"/>
</dbReference>